<dbReference type="AlphaFoldDB" id="A0A4Q1KFU5"/>
<proteinExistence type="predicted"/>
<reference evidence="2" key="1">
    <citation type="submission" date="2019-01" db="EMBL/GenBank/DDBJ databases">
        <title>Cytophagaceae bacterium strain CAR-16.</title>
        <authorList>
            <person name="Chen W.-M."/>
        </authorList>
    </citation>
    <scope>NUCLEOTIDE SEQUENCE [LARGE SCALE GENOMIC DNA]</scope>
    <source>
        <strain evidence="2">CHR27</strain>
    </source>
</reference>
<gene>
    <name evidence="1" type="ORF">EQG66_10005</name>
</gene>
<name>A0A4Q1KFU5_9SPHN</name>
<evidence type="ECO:0000313" key="2">
    <source>
        <dbReference type="Proteomes" id="UP000290958"/>
    </source>
</evidence>
<dbReference type="RefSeq" id="WP_129404452.1">
    <property type="nucleotide sequence ID" value="NZ_SBKP01000009.1"/>
</dbReference>
<comment type="caution">
    <text evidence="1">The sequence shown here is derived from an EMBL/GenBank/DDBJ whole genome shotgun (WGS) entry which is preliminary data.</text>
</comment>
<accession>A0A4Q1KFU5</accession>
<evidence type="ECO:0000313" key="1">
    <source>
        <dbReference type="EMBL" id="RXR28377.1"/>
    </source>
</evidence>
<dbReference type="Proteomes" id="UP000290958">
    <property type="component" value="Unassembled WGS sequence"/>
</dbReference>
<dbReference type="EMBL" id="SBKP01000009">
    <property type="protein sequence ID" value="RXR28377.1"/>
    <property type="molecule type" value="Genomic_DNA"/>
</dbReference>
<sequence length="96" mass="10742">MAFHPSVYPLCTAMANEWREMRHHLEHLAAMLCVDEAFAKRHIDSLQLFDALAQQADESAVMLDRLSEGMCASEALALVRLGLMQQRLSDALGELT</sequence>
<protein>
    <submittedName>
        <fullName evidence="1">Uncharacterized protein</fullName>
    </submittedName>
</protein>
<organism evidence="1 2">
    <name type="scientific">Sphingobium fluviale</name>
    <dbReference type="NCBI Taxonomy" id="2506423"/>
    <lineage>
        <taxon>Bacteria</taxon>
        <taxon>Pseudomonadati</taxon>
        <taxon>Pseudomonadota</taxon>
        <taxon>Alphaproteobacteria</taxon>
        <taxon>Sphingomonadales</taxon>
        <taxon>Sphingomonadaceae</taxon>
        <taxon>Sphingobium</taxon>
    </lineage>
</organism>
<dbReference type="OrthoDB" id="7567733at2"/>
<keyword evidence="2" id="KW-1185">Reference proteome</keyword>